<keyword evidence="8" id="KW-1185">Reference proteome</keyword>
<evidence type="ECO:0000256" key="5">
    <source>
        <dbReference type="SAM" id="Phobius"/>
    </source>
</evidence>
<dbReference type="InterPro" id="IPR025423">
    <property type="entry name" value="TMEM205-like"/>
</dbReference>
<keyword evidence="3 5" id="KW-1133">Transmembrane helix</keyword>
<evidence type="ECO:0000313" key="8">
    <source>
        <dbReference type="Proteomes" id="UP000594454"/>
    </source>
</evidence>
<dbReference type="GO" id="GO:0016020">
    <property type="term" value="C:membrane"/>
    <property type="evidence" value="ECO:0007669"/>
    <property type="project" value="UniProtKB-SubCell"/>
</dbReference>
<feature type="transmembrane region" description="Helical" evidence="5">
    <location>
        <begin position="155"/>
        <end position="182"/>
    </location>
</feature>
<dbReference type="OrthoDB" id="1641132at2759"/>
<dbReference type="EMBL" id="LR899013">
    <property type="protein sequence ID" value="CAD7091665.1"/>
    <property type="molecule type" value="Genomic_DNA"/>
</dbReference>
<dbReference type="AlphaFoldDB" id="A0A7R8V3S9"/>
<evidence type="ECO:0000256" key="2">
    <source>
        <dbReference type="ARBA" id="ARBA00022692"/>
    </source>
</evidence>
<feature type="transmembrane region" description="Helical" evidence="5">
    <location>
        <begin position="116"/>
        <end position="135"/>
    </location>
</feature>
<feature type="domain" description="TMEM205-like" evidence="6">
    <location>
        <begin position="159"/>
        <end position="258"/>
    </location>
</feature>
<evidence type="ECO:0000256" key="4">
    <source>
        <dbReference type="ARBA" id="ARBA00023136"/>
    </source>
</evidence>
<dbReference type="InParanoid" id="A0A7R8V3S9"/>
<dbReference type="Pfam" id="PF13664">
    <property type="entry name" value="DUF4149"/>
    <property type="match status" value="1"/>
</dbReference>
<keyword evidence="4 5" id="KW-0472">Membrane</keyword>
<gene>
    <name evidence="7" type="ORF">HERILL_LOCUS14077</name>
</gene>
<evidence type="ECO:0000256" key="1">
    <source>
        <dbReference type="ARBA" id="ARBA00004370"/>
    </source>
</evidence>
<protein>
    <recommendedName>
        <fullName evidence="6">TMEM205-like domain-containing protein</fullName>
    </recommendedName>
</protein>
<feature type="transmembrane region" description="Helical" evidence="5">
    <location>
        <begin position="194"/>
        <end position="214"/>
    </location>
</feature>
<dbReference type="PANTHER" id="PTHR23241:SF102">
    <property type="entry name" value="LD23009P"/>
    <property type="match status" value="1"/>
</dbReference>
<sequence>MCQQTTDMGSQIELLYMQGMPRKVGKSVEHTLMKRRNCAKCGTDSENNSAIEDNEELECTCDNRKRQRRHNMKSNQDIIAITTQWTRHGVNWAYSQMDLMKKSQIYRVMTRTTQPAHVIAVGILSFVVMLVWPNIVDQHYGEEVKPKKSGLALLAYLAAFATHFGAQIWMTFVSGLSLYFALPRHTFGLCQQILFPRYFSMNSILSICTLVMFIKVIGGRWEFTSYVQVIALSLCAVIEVAVRLYLAPPLLRLMAEKHKFETGAGSGMEIGYLEQRDLVKCPHYQRIHTAFRRIHMTVAMGNMTTLICTFLHLHYLASKISVS</sequence>
<dbReference type="OMA" id="MLTMACT"/>
<dbReference type="PANTHER" id="PTHR23241">
    <property type="entry name" value="LATE EMBRYOGENESIS ABUNDANT PLANTS LEA-RELATED"/>
    <property type="match status" value="1"/>
</dbReference>
<comment type="subcellular location">
    <subcellularLocation>
        <location evidence="1">Membrane</location>
    </subcellularLocation>
</comment>
<reference evidence="7 8" key="1">
    <citation type="submission" date="2020-11" db="EMBL/GenBank/DDBJ databases">
        <authorList>
            <person name="Wallbank WR R."/>
            <person name="Pardo Diaz C."/>
            <person name="Kozak K."/>
            <person name="Martin S."/>
            <person name="Jiggins C."/>
            <person name="Moest M."/>
            <person name="Warren A I."/>
            <person name="Generalovic N T."/>
            <person name="Byers J.R.P. K."/>
            <person name="Montejo-Kovacevich G."/>
            <person name="Yen C E."/>
        </authorList>
    </citation>
    <scope>NUCLEOTIDE SEQUENCE [LARGE SCALE GENOMIC DNA]</scope>
</reference>
<dbReference type="InterPro" id="IPR053009">
    <property type="entry name" value="Xanthocillin_Biosynth-Assoc"/>
</dbReference>
<accession>A0A7R8V3S9</accession>
<feature type="transmembrane region" description="Helical" evidence="5">
    <location>
        <begin position="226"/>
        <end position="246"/>
    </location>
</feature>
<evidence type="ECO:0000256" key="3">
    <source>
        <dbReference type="ARBA" id="ARBA00022989"/>
    </source>
</evidence>
<proteinExistence type="predicted"/>
<evidence type="ECO:0000313" key="7">
    <source>
        <dbReference type="EMBL" id="CAD7091665.1"/>
    </source>
</evidence>
<evidence type="ECO:0000259" key="6">
    <source>
        <dbReference type="Pfam" id="PF13664"/>
    </source>
</evidence>
<organism evidence="7 8">
    <name type="scientific">Hermetia illucens</name>
    <name type="common">Black soldier fly</name>
    <dbReference type="NCBI Taxonomy" id="343691"/>
    <lineage>
        <taxon>Eukaryota</taxon>
        <taxon>Metazoa</taxon>
        <taxon>Ecdysozoa</taxon>
        <taxon>Arthropoda</taxon>
        <taxon>Hexapoda</taxon>
        <taxon>Insecta</taxon>
        <taxon>Pterygota</taxon>
        <taxon>Neoptera</taxon>
        <taxon>Endopterygota</taxon>
        <taxon>Diptera</taxon>
        <taxon>Brachycera</taxon>
        <taxon>Stratiomyomorpha</taxon>
        <taxon>Stratiomyidae</taxon>
        <taxon>Hermetiinae</taxon>
        <taxon>Hermetia</taxon>
    </lineage>
</organism>
<dbReference type="Proteomes" id="UP000594454">
    <property type="component" value="Chromosome 5"/>
</dbReference>
<name>A0A7R8V3S9_HERIL</name>
<feature type="transmembrane region" description="Helical" evidence="5">
    <location>
        <begin position="294"/>
        <end position="317"/>
    </location>
</feature>
<keyword evidence="2 5" id="KW-0812">Transmembrane</keyword>